<sequence length="126" mass="14259">MSVFWQVPQYVLVGASEVFMYVGQLNFFNSQAPDGIKSFGSSLCMMLISLGNYVSSLIVHMVMSITAKGDEVGSIHENLNDGHMERFYFLIAILTVFDFVLYVYCAKRYKCMSVEENGNKPNKEQV</sequence>
<comment type="similarity">
    <text evidence="6">Belongs to the major facilitator superfamily. Phosphate:H(+) symporter (TC 2.A.1.9) family.</text>
</comment>
<evidence type="ECO:0000256" key="1">
    <source>
        <dbReference type="ARBA" id="ARBA00004141"/>
    </source>
</evidence>
<dbReference type="InterPro" id="IPR000109">
    <property type="entry name" value="POT_fam"/>
</dbReference>
<evidence type="ECO:0000256" key="3">
    <source>
        <dbReference type="ARBA" id="ARBA00022692"/>
    </source>
</evidence>
<evidence type="ECO:0000256" key="4">
    <source>
        <dbReference type="ARBA" id="ARBA00022989"/>
    </source>
</evidence>
<dbReference type="SUPFAM" id="SSF103473">
    <property type="entry name" value="MFS general substrate transporter"/>
    <property type="match status" value="1"/>
</dbReference>
<gene>
    <name evidence="8" type="ORF">CTI12_AA606760</name>
</gene>
<protein>
    <submittedName>
        <fullName evidence="8">Major facilitator superfamily domain, general substrate transporter</fullName>
    </submittedName>
</protein>
<dbReference type="AlphaFoldDB" id="A0A2U1KG32"/>
<keyword evidence="9" id="KW-1185">Reference proteome</keyword>
<keyword evidence="4 7" id="KW-1133">Transmembrane helix</keyword>
<reference evidence="8 9" key="1">
    <citation type="journal article" date="2018" name="Mol. Plant">
        <title>The genome of Artemisia annua provides insight into the evolution of Asteraceae family and artemisinin biosynthesis.</title>
        <authorList>
            <person name="Shen Q."/>
            <person name="Zhang L."/>
            <person name="Liao Z."/>
            <person name="Wang S."/>
            <person name="Yan T."/>
            <person name="Shi P."/>
            <person name="Liu M."/>
            <person name="Fu X."/>
            <person name="Pan Q."/>
            <person name="Wang Y."/>
            <person name="Lv Z."/>
            <person name="Lu X."/>
            <person name="Zhang F."/>
            <person name="Jiang W."/>
            <person name="Ma Y."/>
            <person name="Chen M."/>
            <person name="Hao X."/>
            <person name="Li L."/>
            <person name="Tang Y."/>
            <person name="Lv G."/>
            <person name="Zhou Y."/>
            <person name="Sun X."/>
            <person name="Brodelius P.E."/>
            <person name="Rose J.K.C."/>
            <person name="Tang K."/>
        </authorList>
    </citation>
    <scope>NUCLEOTIDE SEQUENCE [LARGE SCALE GENOMIC DNA]</scope>
    <source>
        <strain evidence="9">cv. Huhao1</strain>
        <tissue evidence="8">Leaf</tissue>
    </source>
</reference>
<comment type="caution">
    <text evidence="8">The sequence shown here is derived from an EMBL/GenBank/DDBJ whole genome shotgun (WGS) entry which is preliminary data.</text>
</comment>
<dbReference type="Gene3D" id="1.20.1250.20">
    <property type="entry name" value="MFS general substrate transporter like domains"/>
    <property type="match status" value="1"/>
</dbReference>
<evidence type="ECO:0000313" key="8">
    <source>
        <dbReference type="EMBL" id="PWA35722.1"/>
    </source>
</evidence>
<dbReference type="GO" id="GO:0016020">
    <property type="term" value="C:membrane"/>
    <property type="evidence" value="ECO:0007669"/>
    <property type="project" value="UniProtKB-SubCell"/>
</dbReference>
<proteinExistence type="inferred from homology"/>
<feature type="transmembrane region" description="Helical" evidence="7">
    <location>
        <begin position="87"/>
        <end position="105"/>
    </location>
</feature>
<evidence type="ECO:0000313" key="9">
    <source>
        <dbReference type="Proteomes" id="UP000245207"/>
    </source>
</evidence>
<keyword evidence="3 7" id="KW-0812">Transmembrane</keyword>
<dbReference type="InterPro" id="IPR036259">
    <property type="entry name" value="MFS_trans_sf"/>
</dbReference>
<dbReference type="Pfam" id="PF00854">
    <property type="entry name" value="PTR2"/>
    <property type="match status" value="1"/>
</dbReference>
<organism evidence="8 9">
    <name type="scientific">Artemisia annua</name>
    <name type="common">Sweet wormwood</name>
    <dbReference type="NCBI Taxonomy" id="35608"/>
    <lineage>
        <taxon>Eukaryota</taxon>
        <taxon>Viridiplantae</taxon>
        <taxon>Streptophyta</taxon>
        <taxon>Embryophyta</taxon>
        <taxon>Tracheophyta</taxon>
        <taxon>Spermatophyta</taxon>
        <taxon>Magnoliopsida</taxon>
        <taxon>eudicotyledons</taxon>
        <taxon>Gunneridae</taxon>
        <taxon>Pentapetalae</taxon>
        <taxon>asterids</taxon>
        <taxon>campanulids</taxon>
        <taxon>Asterales</taxon>
        <taxon>Asteraceae</taxon>
        <taxon>Asteroideae</taxon>
        <taxon>Anthemideae</taxon>
        <taxon>Artemisiinae</taxon>
        <taxon>Artemisia</taxon>
    </lineage>
</organism>
<dbReference type="EMBL" id="PKPP01019497">
    <property type="protein sequence ID" value="PWA35722.1"/>
    <property type="molecule type" value="Genomic_DNA"/>
</dbReference>
<accession>A0A2U1KG32</accession>
<feature type="transmembrane region" description="Helical" evidence="7">
    <location>
        <begin position="43"/>
        <end position="67"/>
    </location>
</feature>
<name>A0A2U1KG32_ARTAN</name>
<dbReference type="OrthoDB" id="8904098at2759"/>
<evidence type="ECO:0000256" key="6">
    <source>
        <dbReference type="ARBA" id="ARBA00044504"/>
    </source>
</evidence>
<evidence type="ECO:0000256" key="7">
    <source>
        <dbReference type="SAM" id="Phobius"/>
    </source>
</evidence>
<dbReference type="PANTHER" id="PTHR11654">
    <property type="entry name" value="OLIGOPEPTIDE TRANSPORTER-RELATED"/>
    <property type="match status" value="1"/>
</dbReference>
<evidence type="ECO:0000256" key="5">
    <source>
        <dbReference type="ARBA" id="ARBA00023136"/>
    </source>
</evidence>
<dbReference type="GO" id="GO:0022857">
    <property type="term" value="F:transmembrane transporter activity"/>
    <property type="evidence" value="ECO:0007669"/>
    <property type="project" value="InterPro"/>
</dbReference>
<dbReference type="Proteomes" id="UP000245207">
    <property type="component" value="Unassembled WGS sequence"/>
</dbReference>
<keyword evidence="5 7" id="KW-0472">Membrane</keyword>
<comment type="similarity">
    <text evidence="2">Belongs to the major facilitator superfamily. Proton-dependent oligopeptide transporter (POT/PTR) (TC 2.A.17) family.</text>
</comment>
<evidence type="ECO:0000256" key="2">
    <source>
        <dbReference type="ARBA" id="ARBA00005982"/>
    </source>
</evidence>
<comment type="subcellular location">
    <subcellularLocation>
        <location evidence="1">Membrane</location>
        <topology evidence="1">Multi-pass membrane protein</topology>
    </subcellularLocation>
</comment>